<dbReference type="Pfam" id="PF00460">
    <property type="entry name" value="Flg_bb_rod"/>
    <property type="match status" value="1"/>
</dbReference>
<evidence type="ECO:0000256" key="4">
    <source>
        <dbReference type="ARBA" id="ARBA00023143"/>
    </source>
</evidence>
<evidence type="ECO:0000256" key="3">
    <source>
        <dbReference type="ARBA" id="ARBA00014376"/>
    </source>
</evidence>
<dbReference type="RefSeq" id="WP_268073648.1">
    <property type="nucleotide sequence ID" value="NZ_CP109965.1"/>
</dbReference>
<evidence type="ECO:0000256" key="5">
    <source>
        <dbReference type="ARBA" id="ARBA00024934"/>
    </source>
</evidence>
<evidence type="ECO:0000259" key="8">
    <source>
        <dbReference type="Pfam" id="PF00460"/>
    </source>
</evidence>
<dbReference type="PIRSF" id="PIRSF002889">
    <property type="entry name" value="Rod_FlgB"/>
    <property type="match status" value="1"/>
</dbReference>
<evidence type="ECO:0000256" key="2">
    <source>
        <dbReference type="ARBA" id="ARBA00009677"/>
    </source>
</evidence>
<dbReference type="InterPro" id="IPR001444">
    <property type="entry name" value="Flag_bb_rod_N"/>
</dbReference>
<name>A0ABY7AJ16_9ALTE</name>
<evidence type="ECO:0000256" key="7">
    <source>
        <dbReference type="SAM" id="MobiDB-lite"/>
    </source>
</evidence>
<dbReference type="PANTHER" id="PTHR30435:SF12">
    <property type="entry name" value="FLAGELLAR BASAL BODY ROD PROTEIN FLGB"/>
    <property type="match status" value="1"/>
</dbReference>
<dbReference type="PANTHER" id="PTHR30435">
    <property type="entry name" value="FLAGELLAR PROTEIN"/>
    <property type="match status" value="1"/>
</dbReference>
<feature type="domain" description="Flagellar basal body rod protein N-terminal" evidence="8">
    <location>
        <begin position="21"/>
        <end position="39"/>
    </location>
</feature>
<reference evidence="9" key="1">
    <citation type="submission" date="2022-10" db="EMBL/GenBank/DDBJ databases">
        <title>Catenovulum adriacola sp. nov. isolated in the Harbour of Susak.</title>
        <authorList>
            <person name="Schoch T."/>
            <person name="Reich S.J."/>
            <person name="Stoeferle S."/>
            <person name="Flaiz M."/>
            <person name="Kazda M."/>
            <person name="Riedel C.U."/>
            <person name="Duerre P."/>
        </authorList>
    </citation>
    <scope>NUCLEOTIDE SEQUENCE</scope>
    <source>
        <strain evidence="9">TS8</strain>
    </source>
</reference>
<comment type="function">
    <text evidence="5 6">Structural component of flagellum, the bacterial motility apparatus. Part of the rod structure of flagellar basal body.</text>
</comment>
<dbReference type="NCBIfam" id="TIGR01396">
    <property type="entry name" value="FlgB"/>
    <property type="match status" value="1"/>
</dbReference>
<keyword evidence="9" id="KW-0282">Flagellum</keyword>
<keyword evidence="9" id="KW-0969">Cilium</keyword>
<protein>
    <recommendedName>
        <fullName evidence="3 6">Flagellar basal body rod protein FlgB</fullName>
    </recommendedName>
</protein>
<comment type="similarity">
    <text evidence="2 6">Belongs to the flagella basal body rod proteins family.</text>
</comment>
<feature type="compositionally biased region" description="Polar residues" evidence="7">
    <location>
        <begin position="69"/>
        <end position="94"/>
    </location>
</feature>
<keyword evidence="9" id="KW-0966">Cell projection</keyword>
<dbReference type="PROSITE" id="PS00588">
    <property type="entry name" value="FLAGELLA_BB_ROD"/>
    <property type="match status" value="1"/>
</dbReference>
<dbReference type="Proteomes" id="UP001163726">
    <property type="component" value="Chromosome"/>
</dbReference>
<gene>
    <name evidence="9" type="primary">flgB</name>
    <name evidence="9" type="ORF">OLW01_09595</name>
</gene>
<dbReference type="InterPro" id="IPR019776">
    <property type="entry name" value="Flagellar_basal_body_rod_CS"/>
</dbReference>
<evidence type="ECO:0000313" key="10">
    <source>
        <dbReference type="Proteomes" id="UP001163726"/>
    </source>
</evidence>
<evidence type="ECO:0000313" key="9">
    <source>
        <dbReference type="EMBL" id="WAJ69429.1"/>
    </source>
</evidence>
<comment type="subcellular location">
    <subcellularLocation>
        <location evidence="1 6">Bacterial flagellum basal body</location>
    </subcellularLocation>
</comment>
<feature type="region of interest" description="Disordered" evidence="7">
    <location>
        <begin position="60"/>
        <end position="94"/>
    </location>
</feature>
<accession>A0ABY7AJ16</accession>
<comment type="subunit">
    <text evidence="6">The basal body constitutes a major portion of the flagellar organelle and consists of a number of rings mounted on a central rod.</text>
</comment>
<organism evidence="9 10">
    <name type="scientific">Catenovulum adriaticum</name>
    <dbReference type="NCBI Taxonomy" id="2984846"/>
    <lineage>
        <taxon>Bacteria</taxon>
        <taxon>Pseudomonadati</taxon>
        <taxon>Pseudomonadota</taxon>
        <taxon>Gammaproteobacteria</taxon>
        <taxon>Alteromonadales</taxon>
        <taxon>Alteromonadaceae</taxon>
        <taxon>Catenovulum</taxon>
    </lineage>
</organism>
<keyword evidence="10" id="KW-1185">Reference proteome</keyword>
<evidence type="ECO:0000256" key="6">
    <source>
        <dbReference type="PIRNR" id="PIRNR002889"/>
    </source>
</evidence>
<dbReference type="EMBL" id="CP109965">
    <property type="protein sequence ID" value="WAJ69429.1"/>
    <property type="molecule type" value="Genomic_DNA"/>
</dbReference>
<keyword evidence="4 6" id="KW-0975">Bacterial flagellum</keyword>
<evidence type="ECO:0000256" key="1">
    <source>
        <dbReference type="ARBA" id="ARBA00004117"/>
    </source>
</evidence>
<dbReference type="InterPro" id="IPR006300">
    <property type="entry name" value="FlgB"/>
</dbReference>
<sequence length="133" mass="14763">MAISFDKAFGVHPQAIQLRTERSEVLASNIANADTPGYKAKDFNFSEALSGARHRYTTSLERTNDKHISVSSQMNDGLQFRTPNQPDTGDGNTVDLQAERNEFLQNQVRFNASVQFMTDKISSLKKAIKGGQP</sequence>
<proteinExistence type="inferred from homology"/>